<dbReference type="SUPFAM" id="SSF51556">
    <property type="entry name" value="Metallo-dependent hydrolases"/>
    <property type="match status" value="1"/>
</dbReference>
<sequence>MINSHAHLDFDEVTGIAENAVAVVPSIGNQNWSAVQIYPYFALGIHPWMVEYHEQQDLVQLEYLIKCNNPIAIGEFGLDYARDINKKTQLHFFTSQLELAQRYNLPVIIHAVKSTEDVIFLLKKYPKVVGEIHGFSGSEQQATTLIAMGFYLGFGLQITHPKSTRLREIVKNLPIESLLIETDDHPNAQDLPLVAEAIAEIKQIPVEKLVTQCDNNAISLFNLQ</sequence>
<reference evidence="1" key="1">
    <citation type="submission" date="2016-10" db="EMBL/GenBank/DDBJ databases">
        <authorList>
            <person name="de Groot N.N."/>
        </authorList>
    </citation>
    <scope>NUCLEOTIDE SEQUENCE</scope>
</reference>
<proteinExistence type="predicted"/>
<dbReference type="CDD" id="cd01310">
    <property type="entry name" value="TatD_DNAse"/>
    <property type="match status" value="1"/>
</dbReference>
<organism evidence="1">
    <name type="scientific">hydrothermal vent metagenome</name>
    <dbReference type="NCBI Taxonomy" id="652676"/>
    <lineage>
        <taxon>unclassified sequences</taxon>
        <taxon>metagenomes</taxon>
        <taxon>ecological metagenomes</taxon>
    </lineage>
</organism>
<dbReference type="EMBL" id="FPIA01000022">
    <property type="protein sequence ID" value="SFV88234.1"/>
    <property type="molecule type" value="Genomic_DNA"/>
</dbReference>
<dbReference type="PANTHER" id="PTHR46124">
    <property type="entry name" value="D-AMINOACYL-TRNA DEACYLASE"/>
    <property type="match status" value="1"/>
</dbReference>
<dbReference type="PANTHER" id="PTHR46124:SF3">
    <property type="entry name" value="HYDROLASE"/>
    <property type="match status" value="1"/>
</dbReference>
<dbReference type="InterPro" id="IPR032466">
    <property type="entry name" value="Metal_Hydrolase"/>
</dbReference>
<dbReference type="Gene3D" id="3.20.20.140">
    <property type="entry name" value="Metal-dependent hydrolases"/>
    <property type="match status" value="1"/>
</dbReference>
<protein>
    <submittedName>
        <fullName evidence="1">Putative deoxyribonuclease YjjV</fullName>
    </submittedName>
</protein>
<dbReference type="Pfam" id="PF01026">
    <property type="entry name" value="TatD_DNase"/>
    <property type="match status" value="1"/>
</dbReference>
<accession>A0A1W1E2N5</accession>
<dbReference type="GO" id="GO:0005829">
    <property type="term" value="C:cytosol"/>
    <property type="evidence" value="ECO:0007669"/>
    <property type="project" value="TreeGrafter"/>
</dbReference>
<dbReference type="PIRSF" id="PIRSF005902">
    <property type="entry name" value="DNase_TatD"/>
    <property type="match status" value="1"/>
</dbReference>
<gene>
    <name evidence="1" type="ORF">MNB_SUP05-SYMBIONT-7-368</name>
</gene>
<dbReference type="InterPro" id="IPR001130">
    <property type="entry name" value="TatD-like"/>
</dbReference>
<evidence type="ECO:0000313" key="1">
    <source>
        <dbReference type="EMBL" id="SFV88234.1"/>
    </source>
</evidence>
<name>A0A1W1E2N5_9ZZZZ</name>
<dbReference type="GO" id="GO:0016788">
    <property type="term" value="F:hydrolase activity, acting on ester bonds"/>
    <property type="evidence" value="ECO:0007669"/>
    <property type="project" value="InterPro"/>
</dbReference>
<dbReference type="AlphaFoldDB" id="A0A1W1E2N5"/>